<sequence>MAPKRATRSTPVTTIPAPTTTTTTTVTNAQLQAMIDQGVSAVLAARDATRNVIESHTSRTGVRGSERVARGGSGARYQDFMEVKTFVFLGHRNSSGCVNPMGLKEWRRFSGIAMLSPQWETRKKMTDKYCPRNEMKKLEAELWNLKVIGTDVVKYNQRFQELALLCVRMFPEESNKIERYVGGLPDMIHGNIVASRPKTMQEAIEMALKCYGQVEFRTMAERQAEQQEEV</sequence>
<protein>
    <submittedName>
        <fullName evidence="2">Reverse transcriptase domain-containing protein</fullName>
    </submittedName>
</protein>
<accession>A0ABQ5EVX8</accession>
<keyword evidence="3" id="KW-1185">Reference proteome</keyword>
<gene>
    <name evidence="2" type="ORF">Tco_0990237</name>
</gene>
<evidence type="ECO:0000313" key="2">
    <source>
        <dbReference type="EMBL" id="GJT55183.1"/>
    </source>
</evidence>
<evidence type="ECO:0000313" key="3">
    <source>
        <dbReference type="Proteomes" id="UP001151760"/>
    </source>
</evidence>
<dbReference type="GO" id="GO:0003964">
    <property type="term" value="F:RNA-directed DNA polymerase activity"/>
    <property type="evidence" value="ECO:0007669"/>
    <property type="project" value="UniProtKB-KW"/>
</dbReference>
<organism evidence="2 3">
    <name type="scientific">Tanacetum coccineum</name>
    <dbReference type="NCBI Taxonomy" id="301880"/>
    <lineage>
        <taxon>Eukaryota</taxon>
        <taxon>Viridiplantae</taxon>
        <taxon>Streptophyta</taxon>
        <taxon>Embryophyta</taxon>
        <taxon>Tracheophyta</taxon>
        <taxon>Spermatophyta</taxon>
        <taxon>Magnoliopsida</taxon>
        <taxon>eudicotyledons</taxon>
        <taxon>Gunneridae</taxon>
        <taxon>Pentapetalae</taxon>
        <taxon>asterids</taxon>
        <taxon>campanulids</taxon>
        <taxon>Asterales</taxon>
        <taxon>Asteraceae</taxon>
        <taxon>Asteroideae</taxon>
        <taxon>Anthemideae</taxon>
        <taxon>Anthemidinae</taxon>
        <taxon>Tanacetum</taxon>
    </lineage>
</organism>
<comment type="caution">
    <text evidence="2">The sequence shown here is derived from an EMBL/GenBank/DDBJ whole genome shotgun (WGS) entry which is preliminary data.</text>
</comment>
<name>A0ABQ5EVX8_9ASTR</name>
<evidence type="ECO:0000259" key="1">
    <source>
        <dbReference type="Pfam" id="PF03732"/>
    </source>
</evidence>
<reference evidence="2" key="1">
    <citation type="journal article" date="2022" name="Int. J. Mol. Sci.">
        <title>Draft Genome of Tanacetum Coccineum: Genomic Comparison of Closely Related Tanacetum-Family Plants.</title>
        <authorList>
            <person name="Yamashiro T."/>
            <person name="Shiraishi A."/>
            <person name="Nakayama K."/>
            <person name="Satake H."/>
        </authorList>
    </citation>
    <scope>NUCLEOTIDE SEQUENCE</scope>
</reference>
<dbReference type="Pfam" id="PF03732">
    <property type="entry name" value="Retrotrans_gag"/>
    <property type="match status" value="1"/>
</dbReference>
<feature type="domain" description="Retrotransposon gag" evidence="1">
    <location>
        <begin position="120"/>
        <end position="185"/>
    </location>
</feature>
<reference evidence="2" key="2">
    <citation type="submission" date="2022-01" db="EMBL/GenBank/DDBJ databases">
        <authorList>
            <person name="Yamashiro T."/>
            <person name="Shiraishi A."/>
            <person name="Satake H."/>
            <person name="Nakayama K."/>
        </authorList>
    </citation>
    <scope>NUCLEOTIDE SEQUENCE</scope>
</reference>
<dbReference type="Proteomes" id="UP001151760">
    <property type="component" value="Unassembled WGS sequence"/>
</dbReference>
<keyword evidence="2" id="KW-0548">Nucleotidyltransferase</keyword>
<dbReference type="EMBL" id="BQNB010016735">
    <property type="protein sequence ID" value="GJT55183.1"/>
    <property type="molecule type" value="Genomic_DNA"/>
</dbReference>
<keyword evidence="2" id="KW-0695">RNA-directed DNA polymerase</keyword>
<proteinExistence type="predicted"/>
<keyword evidence="2" id="KW-0808">Transferase</keyword>
<dbReference type="InterPro" id="IPR005162">
    <property type="entry name" value="Retrotrans_gag_dom"/>
</dbReference>